<dbReference type="AlphaFoldDB" id="A0A426ZF71"/>
<proteinExistence type="predicted"/>
<dbReference type="Proteomes" id="UP000287651">
    <property type="component" value="Unassembled WGS sequence"/>
</dbReference>
<protein>
    <submittedName>
        <fullName evidence="1">Uncharacterized protein</fullName>
    </submittedName>
</protein>
<gene>
    <name evidence="1" type="ORF">B296_00010134</name>
</gene>
<evidence type="ECO:0000313" key="1">
    <source>
        <dbReference type="EMBL" id="RRT62613.1"/>
    </source>
</evidence>
<organism evidence="1 2">
    <name type="scientific">Ensete ventricosum</name>
    <name type="common">Abyssinian banana</name>
    <name type="synonym">Musa ensete</name>
    <dbReference type="NCBI Taxonomy" id="4639"/>
    <lineage>
        <taxon>Eukaryota</taxon>
        <taxon>Viridiplantae</taxon>
        <taxon>Streptophyta</taxon>
        <taxon>Embryophyta</taxon>
        <taxon>Tracheophyta</taxon>
        <taxon>Spermatophyta</taxon>
        <taxon>Magnoliopsida</taxon>
        <taxon>Liliopsida</taxon>
        <taxon>Zingiberales</taxon>
        <taxon>Musaceae</taxon>
        <taxon>Ensete</taxon>
    </lineage>
</organism>
<sequence>MTATTAIYAIHKRQETDHHSSPIGSHVRDGKQVIDVVLILTCFDEISDNIVTENERHSIMGRCRVLDFDAAIV</sequence>
<comment type="caution">
    <text evidence="1">The sequence shown here is derived from an EMBL/GenBank/DDBJ whole genome shotgun (WGS) entry which is preliminary data.</text>
</comment>
<reference evidence="1 2" key="1">
    <citation type="journal article" date="2014" name="Agronomy (Basel)">
        <title>A Draft Genome Sequence for Ensete ventricosum, the Drought-Tolerant Tree Against Hunger.</title>
        <authorList>
            <person name="Harrison J."/>
            <person name="Moore K.A."/>
            <person name="Paszkiewicz K."/>
            <person name="Jones T."/>
            <person name="Grant M."/>
            <person name="Ambacheew D."/>
            <person name="Muzemil S."/>
            <person name="Studholme D.J."/>
        </authorList>
    </citation>
    <scope>NUCLEOTIDE SEQUENCE [LARGE SCALE GENOMIC DNA]</scope>
</reference>
<dbReference type="EMBL" id="AMZH03006921">
    <property type="protein sequence ID" value="RRT62613.1"/>
    <property type="molecule type" value="Genomic_DNA"/>
</dbReference>
<name>A0A426ZF71_ENSVE</name>
<evidence type="ECO:0000313" key="2">
    <source>
        <dbReference type="Proteomes" id="UP000287651"/>
    </source>
</evidence>
<accession>A0A426ZF71</accession>